<dbReference type="EMBL" id="SLXK01000028">
    <property type="protein sequence ID" value="TCP23802.1"/>
    <property type="molecule type" value="Genomic_DNA"/>
</dbReference>
<evidence type="ECO:0000313" key="5">
    <source>
        <dbReference type="Proteomes" id="UP000295416"/>
    </source>
</evidence>
<evidence type="ECO:0000259" key="3">
    <source>
        <dbReference type="Pfam" id="PF01370"/>
    </source>
</evidence>
<proteinExistence type="inferred from homology"/>
<dbReference type="Gene3D" id="3.90.25.10">
    <property type="entry name" value="UDP-galactose 4-epimerase, domain 1"/>
    <property type="match status" value="1"/>
</dbReference>
<dbReference type="Proteomes" id="UP000295416">
    <property type="component" value="Unassembled WGS sequence"/>
</dbReference>
<comment type="caution">
    <text evidence="4">The sequence shown here is derived from an EMBL/GenBank/DDBJ whole genome shotgun (WGS) entry which is preliminary data.</text>
</comment>
<accession>A0A4R2NQ46</accession>
<gene>
    <name evidence="4" type="ORF">EV207_12825</name>
</gene>
<evidence type="ECO:0000256" key="2">
    <source>
        <dbReference type="SAM" id="Coils"/>
    </source>
</evidence>
<dbReference type="OrthoDB" id="9779041at2"/>
<dbReference type="Pfam" id="PF01370">
    <property type="entry name" value="Epimerase"/>
    <property type="match status" value="1"/>
</dbReference>
<protein>
    <submittedName>
        <fullName evidence="4">GDP-4-dehydro-6-deoxy-D-mannose reductase</fullName>
    </submittedName>
</protein>
<dbReference type="PANTHER" id="PTHR43000">
    <property type="entry name" value="DTDP-D-GLUCOSE 4,6-DEHYDRATASE-RELATED"/>
    <property type="match status" value="1"/>
</dbReference>
<reference evidence="4 5" key="1">
    <citation type="submission" date="2019-03" db="EMBL/GenBank/DDBJ databases">
        <title>Genomic Encyclopedia of Type Strains, Phase IV (KMG-IV): sequencing the most valuable type-strain genomes for metagenomic binning, comparative biology and taxonomic classification.</title>
        <authorList>
            <person name="Goeker M."/>
        </authorList>
    </citation>
    <scope>NUCLEOTIDE SEQUENCE [LARGE SCALE GENOMIC DNA]</scope>
    <source>
        <strain evidence="4 5">DSM 19377</strain>
    </source>
</reference>
<keyword evidence="2" id="KW-0175">Coiled coil</keyword>
<sequence length="298" mass="33031">MKKAPTILITGAGGFTGQHACMNFIKKGWRTVAAVRTKQHFSLNCCSVECDLTNFEAVRQMIQSVDPQYILHLAGVNSVPQSWDTPLTTMQNNVLGTLNLLEATREHAPKCNILIVGSGLEKTSQPKEPPLHPYGISKTLQRMLSESWHVLFGQHVVIAKPSNLIGPGPSNGVVSLFAKRIANEEQKNKSVELKVNNLRSQREFLDARDAVKAYELLLLKGQPGLTYEIGSGHSVSIQEIINIFQQMTSVKIKVIDQGIKENGVAKMDTANMEKIGWTPKIAFSDSLKDILHYHRSLH</sequence>
<dbReference type="RefSeq" id="WP_132747206.1">
    <property type="nucleotide sequence ID" value="NZ_SLXK01000028.1"/>
</dbReference>
<comment type="similarity">
    <text evidence="1">Belongs to the NAD(P)-dependent epimerase/dehydratase family.</text>
</comment>
<evidence type="ECO:0000313" key="4">
    <source>
        <dbReference type="EMBL" id="TCP23802.1"/>
    </source>
</evidence>
<dbReference type="AlphaFoldDB" id="A0A4R2NQ46"/>
<feature type="domain" description="NAD-dependent epimerase/dehydratase" evidence="3">
    <location>
        <begin position="7"/>
        <end position="230"/>
    </location>
</feature>
<organism evidence="4 5">
    <name type="scientific">Scopulibacillus darangshiensis</name>
    <dbReference type="NCBI Taxonomy" id="442528"/>
    <lineage>
        <taxon>Bacteria</taxon>
        <taxon>Bacillati</taxon>
        <taxon>Bacillota</taxon>
        <taxon>Bacilli</taxon>
        <taxon>Bacillales</taxon>
        <taxon>Sporolactobacillaceae</taxon>
        <taxon>Scopulibacillus</taxon>
    </lineage>
</organism>
<keyword evidence="5" id="KW-1185">Reference proteome</keyword>
<feature type="coiled-coil region" evidence="2">
    <location>
        <begin position="181"/>
        <end position="208"/>
    </location>
</feature>
<dbReference type="InterPro" id="IPR036291">
    <property type="entry name" value="NAD(P)-bd_dom_sf"/>
</dbReference>
<name>A0A4R2NQ46_9BACL</name>
<dbReference type="SUPFAM" id="SSF51735">
    <property type="entry name" value="NAD(P)-binding Rossmann-fold domains"/>
    <property type="match status" value="1"/>
</dbReference>
<dbReference type="InterPro" id="IPR001509">
    <property type="entry name" value="Epimerase_deHydtase"/>
</dbReference>
<dbReference type="Gene3D" id="3.40.50.720">
    <property type="entry name" value="NAD(P)-binding Rossmann-like Domain"/>
    <property type="match status" value="1"/>
</dbReference>
<evidence type="ECO:0000256" key="1">
    <source>
        <dbReference type="ARBA" id="ARBA00007637"/>
    </source>
</evidence>